<evidence type="ECO:0000256" key="1">
    <source>
        <dbReference type="SAM" id="MobiDB-lite"/>
    </source>
</evidence>
<sequence length="105" mass="11939">MIASIEQNTDLDTVSMDEIIGKLKAYEERIKNRRGSQVNNQDKLLFTRQDNHNNRGGRSGGHGRGRFKPSRGNYVVIGQIKAEEKKTPHKSLETTIEDGKSHHRI</sequence>
<proteinExistence type="predicted"/>
<evidence type="ECO:0000313" key="3">
    <source>
        <dbReference type="Proteomes" id="UP001229421"/>
    </source>
</evidence>
<dbReference type="AlphaFoldDB" id="A0AAD8NHC8"/>
<reference evidence="2" key="1">
    <citation type="journal article" date="2023" name="bioRxiv">
        <title>Improved chromosome-level genome assembly for marigold (Tagetes erecta).</title>
        <authorList>
            <person name="Jiang F."/>
            <person name="Yuan L."/>
            <person name="Wang S."/>
            <person name="Wang H."/>
            <person name="Xu D."/>
            <person name="Wang A."/>
            <person name="Fan W."/>
        </authorList>
    </citation>
    <scope>NUCLEOTIDE SEQUENCE</scope>
    <source>
        <strain evidence="2">WSJ</strain>
        <tissue evidence="2">Leaf</tissue>
    </source>
</reference>
<protein>
    <recommendedName>
        <fullName evidence="4">Zinc finger, CCHC-type</fullName>
    </recommendedName>
</protein>
<gene>
    <name evidence="2" type="ORF">QVD17_39692</name>
</gene>
<organism evidence="2 3">
    <name type="scientific">Tagetes erecta</name>
    <name type="common">African marigold</name>
    <dbReference type="NCBI Taxonomy" id="13708"/>
    <lineage>
        <taxon>Eukaryota</taxon>
        <taxon>Viridiplantae</taxon>
        <taxon>Streptophyta</taxon>
        <taxon>Embryophyta</taxon>
        <taxon>Tracheophyta</taxon>
        <taxon>Spermatophyta</taxon>
        <taxon>Magnoliopsida</taxon>
        <taxon>eudicotyledons</taxon>
        <taxon>Gunneridae</taxon>
        <taxon>Pentapetalae</taxon>
        <taxon>asterids</taxon>
        <taxon>campanulids</taxon>
        <taxon>Asterales</taxon>
        <taxon>Asteraceae</taxon>
        <taxon>Asteroideae</taxon>
        <taxon>Heliantheae alliance</taxon>
        <taxon>Tageteae</taxon>
        <taxon>Tagetes</taxon>
    </lineage>
</organism>
<accession>A0AAD8NHC8</accession>
<evidence type="ECO:0000313" key="2">
    <source>
        <dbReference type="EMBL" id="KAK1408061.1"/>
    </source>
</evidence>
<comment type="caution">
    <text evidence="2">The sequence shown here is derived from an EMBL/GenBank/DDBJ whole genome shotgun (WGS) entry which is preliminary data.</text>
</comment>
<dbReference type="EMBL" id="JAUHHV010000011">
    <property type="protein sequence ID" value="KAK1408061.1"/>
    <property type="molecule type" value="Genomic_DNA"/>
</dbReference>
<feature type="region of interest" description="Disordered" evidence="1">
    <location>
        <begin position="34"/>
        <end position="105"/>
    </location>
</feature>
<feature type="compositionally biased region" description="Basic and acidic residues" evidence="1">
    <location>
        <begin position="81"/>
        <end position="105"/>
    </location>
</feature>
<dbReference type="Proteomes" id="UP001229421">
    <property type="component" value="Unassembled WGS sequence"/>
</dbReference>
<name>A0AAD8NHC8_TARER</name>
<keyword evidence="3" id="KW-1185">Reference proteome</keyword>
<evidence type="ECO:0008006" key="4">
    <source>
        <dbReference type="Google" id="ProtNLM"/>
    </source>
</evidence>